<dbReference type="Pfam" id="PF02844">
    <property type="entry name" value="GARS_N"/>
    <property type="match status" value="1"/>
</dbReference>
<dbReference type="Gene3D" id="3.30.1490.20">
    <property type="entry name" value="ATP-grasp fold, A domain"/>
    <property type="match status" value="1"/>
</dbReference>
<feature type="domain" description="ATP-grasp" evidence="4">
    <location>
        <begin position="73"/>
        <end position="255"/>
    </location>
</feature>
<dbReference type="PROSITE" id="PS50975">
    <property type="entry name" value="ATP_GRASP"/>
    <property type="match status" value="1"/>
</dbReference>
<feature type="non-terminal residue" evidence="5">
    <location>
        <position position="1"/>
    </location>
</feature>
<dbReference type="PANTHER" id="PTHR43472">
    <property type="entry name" value="PHOSPHORIBOSYLAMINE--GLYCINE LIGASE"/>
    <property type="match status" value="1"/>
</dbReference>
<dbReference type="SUPFAM" id="SSF52440">
    <property type="entry name" value="PreATP-grasp domain"/>
    <property type="match status" value="1"/>
</dbReference>
<evidence type="ECO:0000256" key="2">
    <source>
        <dbReference type="ARBA" id="ARBA00022741"/>
    </source>
</evidence>
<dbReference type="PANTHER" id="PTHR43472:SF1">
    <property type="entry name" value="PHOSPHORIBOSYLAMINE--GLYCINE LIGASE, CHLOROPLASTIC"/>
    <property type="match status" value="1"/>
</dbReference>
<dbReference type="EMBL" id="BARU01033071">
    <property type="protein sequence ID" value="GAH63426.1"/>
    <property type="molecule type" value="Genomic_DNA"/>
</dbReference>
<sequence>AGTAQIAHNLDIKPTDMELLAKIVKEKGIELTIVGPEAPLADGIVDYFQSLGIPIFGPTKAAAEIESSKVFAKELMQKYGIPCARSVSFSEYIKAKEYIQQQTPPIVVKADGLAAGKGVTVADSISEAVDTLYHTMEAKAFGAAGDKVVVEECLSGKEMSAFAFTDGKTVIPMVSACDYKPVFDGDRGPNTGGMGSYSPPFFHSPTLAKIVRETIMEPTVKAMAKEKRPYQGVLYGGLMITNDGPKALEFNARFGDPESQ</sequence>
<proteinExistence type="predicted"/>
<evidence type="ECO:0000259" key="4">
    <source>
        <dbReference type="PROSITE" id="PS50975"/>
    </source>
</evidence>
<dbReference type="Gene3D" id="3.40.50.20">
    <property type="match status" value="1"/>
</dbReference>
<reference evidence="5" key="1">
    <citation type="journal article" date="2014" name="Front. Microbiol.">
        <title>High frequency of phylogenetically diverse reductive dehalogenase-homologous genes in deep subseafloor sedimentary metagenomes.</title>
        <authorList>
            <person name="Kawai M."/>
            <person name="Futagami T."/>
            <person name="Toyoda A."/>
            <person name="Takaki Y."/>
            <person name="Nishi S."/>
            <person name="Hori S."/>
            <person name="Arai W."/>
            <person name="Tsubouchi T."/>
            <person name="Morono Y."/>
            <person name="Uchiyama I."/>
            <person name="Ito T."/>
            <person name="Fujiyama A."/>
            <person name="Inagaki F."/>
            <person name="Takami H."/>
        </authorList>
    </citation>
    <scope>NUCLEOTIDE SEQUENCE</scope>
    <source>
        <strain evidence="5">Expedition CK06-06</strain>
    </source>
</reference>
<dbReference type="PROSITE" id="PS00184">
    <property type="entry name" value="GARS"/>
    <property type="match status" value="1"/>
</dbReference>
<dbReference type="InterPro" id="IPR000115">
    <property type="entry name" value="PRibGlycinamide_synth"/>
</dbReference>
<keyword evidence="3" id="KW-0067">ATP-binding</keyword>
<dbReference type="AlphaFoldDB" id="X1GZS9"/>
<accession>X1GZS9</accession>
<name>X1GZS9_9ZZZZ</name>
<dbReference type="InterPro" id="IPR020562">
    <property type="entry name" value="PRibGlycinamide_synth_N"/>
</dbReference>
<dbReference type="SUPFAM" id="SSF56059">
    <property type="entry name" value="Glutathione synthetase ATP-binding domain-like"/>
    <property type="match status" value="1"/>
</dbReference>
<dbReference type="NCBIfam" id="TIGR00877">
    <property type="entry name" value="purD"/>
    <property type="match status" value="1"/>
</dbReference>
<dbReference type="GO" id="GO:0009113">
    <property type="term" value="P:purine nucleobase biosynthetic process"/>
    <property type="evidence" value="ECO:0007669"/>
    <property type="project" value="InterPro"/>
</dbReference>
<dbReference type="InterPro" id="IPR020561">
    <property type="entry name" value="PRibGlycinamid_synth_ATP-grasp"/>
</dbReference>
<keyword evidence="2" id="KW-0547">Nucleotide-binding</keyword>
<feature type="non-terminal residue" evidence="5">
    <location>
        <position position="260"/>
    </location>
</feature>
<dbReference type="InterPro" id="IPR011761">
    <property type="entry name" value="ATP-grasp"/>
</dbReference>
<dbReference type="GO" id="GO:0046872">
    <property type="term" value="F:metal ion binding"/>
    <property type="evidence" value="ECO:0007669"/>
    <property type="project" value="InterPro"/>
</dbReference>
<dbReference type="InterPro" id="IPR013815">
    <property type="entry name" value="ATP_grasp_subdomain_1"/>
</dbReference>
<dbReference type="GO" id="GO:0004637">
    <property type="term" value="F:phosphoribosylamine-glycine ligase activity"/>
    <property type="evidence" value="ECO:0007669"/>
    <property type="project" value="InterPro"/>
</dbReference>
<evidence type="ECO:0000256" key="1">
    <source>
        <dbReference type="ARBA" id="ARBA00022598"/>
    </source>
</evidence>
<gene>
    <name evidence="5" type="ORF">S03H2_52076</name>
</gene>
<dbReference type="InterPro" id="IPR016185">
    <property type="entry name" value="PreATP-grasp_dom_sf"/>
</dbReference>
<dbReference type="Pfam" id="PF01071">
    <property type="entry name" value="GARS_A"/>
    <property type="match status" value="1"/>
</dbReference>
<dbReference type="Gene3D" id="3.30.470.20">
    <property type="entry name" value="ATP-grasp fold, B domain"/>
    <property type="match status" value="1"/>
</dbReference>
<dbReference type="InterPro" id="IPR020559">
    <property type="entry name" value="PRibGlycinamide_synth_CS"/>
</dbReference>
<evidence type="ECO:0000256" key="3">
    <source>
        <dbReference type="ARBA" id="ARBA00022840"/>
    </source>
</evidence>
<protein>
    <recommendedName>
        <fullName evidence="4">ATP-grasp domain-containing protein</fullName>
    </recommendedName>
</protein>
<dbReference type="SMART" id="SM01209">
    <property type="entry name" value="GARS_A"/>
    <property type="match status" value="1"/>
</dbReference>
<dbReference type="GO" id="GO:0005524">
    <property type="term" value="F:ATP binding"/>
    <property type="evidence" value="ECO:0007669"/>
    <property type="project" value="UniProtKB-KW"/>
</dbReference>
<evidence type="ECO:0000313" key="5">
    <source>
        <dbReference type="EMBL" id="GAH63426.1"/>
    </source>
</evidence>
<organism evidence="5">
    <name type="scientific">marine sediment metagenome</name>
    <dbReference type="NCBI Taxonomy" id="412755"/>
    <lineage>
        <taxon>unclassified sequences</taxon>
        <taxon>metagenomes</taxon>
        <taxon>ecological metagenomes</taxon>
    </lineage>
</organism>
<comment type="caution">
    <text evidence="5">The sequence shown here is derived from an EMBL/GenBank/DDBJ whole genome shotgun (WGS) entry which is preliminary data.</text>
</comment>
<keyword evidence="1" id="KW-0436">Ligase</keyword>